<evidence type="ECO:0000259" key="10">
    <source>
        <dbReference type="PROSITE" id="PS51433"/>
    </source>
</evidence>
<dbReference type="Gene3D" id="1.10.150.50">
    <property type="entry name" value="Transcription Factor, Ets-1"/>
    <property type="match status" value="1"/>
</dbReference>
<evidence type="ECO:0000256" key="3">
    <source>
        <dbReference type="ARBA" id="ARBA00023015"/>
    </source>
</evidence>
<keyword evidence="3" id="KW-0805">Transcription regulation</keyword>
<accession>A0A437DDI3</accession>
<dbReference type="Proteomes" id="UP000283210">
    <property type="component" value="Chromosome 5"/>
</dbReference>
<dbReference type="InterPro" id="IPR000418">
    <property type="entry name" value="Ets_dom"/>
</dbReference>
<dbReference type="PANTHER" id="PTHR11849:SF13">
    <property type="entry name" value="ETS-RELATED TRANSCRIPTION FACTOR ELF-3"/>
    <property type="match status" value="1"/>
</dbReference>
<dbReference type="InterPro" id="IPR036390">
    <property type="entry name" value="WH_DNA-bd_sf"/>
</dbReference>
<evidence type="ECO:0000256" key="6">
    <source>
        <dbReference type="ARBA" id="ARBA00023242"/>
    </source>
</evidence>
<dbReference type="PROSITE" id="PS50061">
    <property type="entry name" value="ETS_DOMAIN_3"/>
    <property type="match status" value="1"/>
</dbReference>
<keyword evidence="4 7" id="KW-0238">DNA-binding</keyword>
<dbReference type="GO" id="GO:0001228">
    <property type="term" value="F:DNA-binding transcription activator activity, RNA polymerase II-specific"/>
    <property type="evidence" value="ECO:0007669"/>
    <property type="project" value="UniProtKB-ARBA"/>
</dbReference>
<evidence type="ECO:0008006" key="13">
    <source>
        <dbReference type="Google" id="ProtNLM"/>
    </source>
</evidence>
<keyword evidence="6 7" id="KW-0539">Nucleus</keyword>
<dbReference type="AlphaFoldDB" id="A0A437DDI3"/>
<dbReference type="InterPro" id="IPR013761">
    <property type="entry name" value="SAM/pointed_sf"/>
</dbReference>
<dbReference type="OrthoDB" id="5961210at2759"/>
<reference evidence="11 12" key="2">
    <citation type="submission" date="2019-01" db="EMBL/GenBank/DDBJ databases">
        <title>A chromosome length genome reference of the Java medaka (oryzias javanicus).</title>
        <authorList>
            <person name="Herpin A."/>
            <person name="Takehana Y."/>
            <person name="Naruse K."/>
            <person name="Ansai S."/>
            <person name="Kawaguchi M."/>
        </authorList>
    </citation>
    <scope>NUCLEOTIDE SEQUENCE [LARGE SCALE GENOMIC DNA]</scope>
    <source>
        <strain evidence="11">RS831</strain>
        <tissue evidence="11">Whole body</tissue>
    </source>
</reference>
<organism evidence="11 12">
    <name type="scientific">Oryzias javanicus</name>
    <name type="common">Javanese ricefish</name>
    <name type="synonym">Aplocheilus javanicus</name>
    <dbReference type="NCBI Taxonomy" id="123683"/>
    <lineage>
        <taxon>Eukaryota</taxon>
        <taxon>Metazoa</taxon>
        <taxon>Chordata</taxon>
        <taxon>Craniata</taxon>
        <taxon>Vertebrata</taxon>
        <taxon>Euteleostomi</taxon>
        <taxon>Actinopterygii</taxon>
        <taxon>Neopterygii</taxon>
        <taxon>Teleostei</taxon>
        <taxon>Neoteleostei</taxon>
        <taxon>Acanthomorphata</taxon>
        <taxon>Ovalentaria</taxon>
        <taxon>Atherinomorphae</taxon>
        <taxon>Beloniformes</taxon>
        <taxon>Adrianichthyidae</taxon>
        <taxon>Oryziinae</taxon>
        <taxon>Oryzias</taxon>
    </lineage>
</organism>
<evidence type="ECO:0000256" key="7">
    <source>
        <dbReference type="RuleBase" id="RU004019"/>
    </source>
</evidence>
<evidence type="ECO:0000256" key="4">
    <source>
        <dbReference type="ARBA" id="ARBA00023125"/>
    </source>
</evidence>
<dbReference type="InterPro" id="IPR046328">
    <property type="entry name" value="ETS_fam"/>
</dbReference>
<gene>
    <name evidence="11" type="ORF">OJAV_G00043200</name>
</gene>
<evidence type="ECO:0000256" key="8">
    <source>
        <dbReference type="SAM" id="MobiDB-lite"/>
    </source>
</evidence>
<feature type="domain" description="PNT" evidence="10">
    <location>
        <begin position="121"/>
        <end position="208"/>
    </location>
</feature>
<keyword evidence="5" id="KW-0804">Transcription</keyword>
<evidence type="ECO:0000313" key="11">
    <source>
        <dbReference type="EMBL" id="RVE72857.1"/>
    </source>
</evidence>
<dbReference type="SMART" id="SM00251">
    <property type="entry name" value="SAM_PNT"/>
    <property type="match status" value="1"/>
</dbReference>
<dbReference type="EMBL" id="CM012441">
    <property type="protein sequence ID" value="RVE72857.1"/>
    <property type="molecule type" value="Genomic_DNA"/>
</dbReference>
<dbReference type="Pfam" id="PF02198">
    <property type="entry name" value="SAM_PNT"/>
    <property type="match status" value="1"/>
</dbReference>
<dbReference type="SUPFAM" id="SSF47769">
    <property type="entry name" value="SAM/Pointed domain"/>
    <property type="match status" value="1"/>
</dbReference>
<feature type="region of interest" description="Disordered" evidence="8">
    <location>
        <begin position="296"/>
        <end position="346"/>
    </location>
</feature>
<feature type="compositionally biased region" description="Basic and acidic residues" evidence="8">
    <location>
        <begin position="323"/>
        <end position="332"/>
    </location>
</feature>
<dbReference type="GO" id="GO:0030154">
    <property type="term" value="P:cell differentiation"/>
    <property type="evidence" value="ECO:0007669"/>
    <property type="project" value="TreeGrafter"/>
</dbReference>
<feature type="domain" description="ETS" evidence="9">
    <location>
        <begin position="363"/>
        <end position="445"/>
    </location>
</feature>
<dbReference type="PRINTS" id="PR00454">
    <property type="entry name" value="ETSDOMAIN"/>
</dbReference>
<comment type="similarity">
    <text evidence="2 7">Belongs to the ETS family.</text>
</comment>
<evidence type="ECO:0000256" key="5">
    <source>
        <dbReference type="ARBA" id="ARBA00023163"/>
    </source>
</evidence>
<comment type="subcellular location">
    <subcellularLocation>
        <location evidence="1 7">Nucleus</location>
    </subcellularLocation>
</comment>
<dbReference type="InterPro" id="IPR003118">
    <property type="entry name" value="Pointed_dom"/>
</dbReference>
<dbReference type="SMART" id="SM00413">
    <property type="entry name" value="ETS"/>
    <property type="match status" value="1"/>
</dbReference>
<dbReference type="PROSITE" id="PS51433">
    <property type="entry name" value="PNT"/>
    <property type="match status" value="1"/>
</dbReference>
<protein>
    <recommendedName>
        <fullName evidence="13">ETS domain-containing protein</fullName>
    </recommendedName>
</protein>
<dbReference type="SUPFAM" id="SSF46785">
    <property type="entry name" value="Winged helix' DNA-binding domain"/>
    <property type="match status" value="1"/>
</dbReference>
<evidence type="ECO:0000256" key="2">
    <source>
        <dbReference type="ARBA" id="ARBA00005562"/>
    </source>
</evidence>
<evidence type="ECO:0000256" key="1">
    <source>
        <dbReference type="ARBA" id="ARBA00004123"/>
    </source>
</evidence>
<reference evidence="11 12" key="1">
    <citation type="submission" date="2018-11" db="EMBL/GenBank/DDBJ databases">
        <authorList>
            <person name="Lopez-Roques C."/>
            <person name="Donnadieu C."/>
            <person name="Bouchez O."/>
            <person name="Klopp C."/>
            <person name="Cabau C."/>
            <person name="Zahm M."/>
        </authorList>
    </citation>
    <scope>NUCLEOTIDE SEQUENCE [LARGE SCALE GENOMIC DNA]</scope>
    <source>
        <strain evidence="11">RS831</strain>
        <tissue evidence="11">Whole body</tissue>
    </source>
</reference>
<dbReference type="GO" id="GO:1990837">
    <property type="term" value="F:sequence-specific double-stranded DNA binding"/>
    <property type="evidence" value="ECO:0007669"/>
    <property type="project" value="UniProtKB-ARBA"/>
</dbReference>
<sequence length="460" mass="52625">MLSGWILYSIAAPEGTGSTLPPYRKWRWEEEEPQLEFPYLSAYKAVSLAHRLNKEQTETQGAELHTRWIVFGHLDSSSSYKPFSGFMSSPCLSSVLTNANLAMYQTGPSDGVSAGGLPSIIPLQNSNLNGGHWYRQTNPENWTAEHVLEWISSHVERNQFDASTLSLTYCAMDGHALCHMNQDQMTVTFGPDLGPHLYQSLQEHKTKYELQNFSAPELNETCQLLDNFLDNLNFPLLSTIKIGQAEEAINKKEFILQDDDCLMSLSLETMDCTGYHSDNQCDSEFSVSTHGGMFSYINQSSPESGSSESDPEFSYPPISKMHIKTEDRECRVKRPRGRPPKVSREHSNGLYISKKNKHAPRGTHLWEFIRDILIHPEKNQGLMKWEDRREGVFKFLKSEAVAQMWGQKKKNSSMTYEKLSRAMRYYYKREILERVDGRRLVYKFGKNSSGWKIEEVGLSL</sequence>
<keyword evidence="12" id="KW-1185">Reference proteome</keyword>
<dbReference type="Pfam" id="PF00178">
    <property type="entry name" value="Ets"/>
    <property type="match status" value="1"/>
</dbReference>
<dbReference type="PANTHER" id="PTHR11849">
    <property type="entry name" value="ETS"/>
    <property type="match status" value="1"/>
</dbReference>
<evidence type="ECO:0000259" key="9">
    <source>
        <dbReference type="PROSITE" id="PS50061"/>
    </source>
</evidence>
<name>A0A437DDI3_ORYJA</name>
<dbReference type="Gene3D" id="1.10.10.10">
    <property type="entry name" value="Winged helix-like DNA-binding domain superfamily/Winged helix DNA-binding domain"/>
    <property type="match status" value="1"/>
</dbReference>
<dbReference type="InterPro" id="IPR036388">
    <property type="entry name" value="WH-like_DNA-bd_sf"/>
</dbReference>
<dbReference type="FunFam" id="1.10.10.10:FF:000136">
    <property type="entry name" value="ETS homologous factor isoform X1"/>
    <property type="match status" value="1"/>
</dbReference>
<proteinExistence type="inferred from homology"/>
<evidence type="ECO:0000313" key="12">
    <source>
        <dbReference type="Proteomes" id="UP000283210"/>
    </source>
</evidence>
<dbReference type="GO" id="GO:0005634">
    <property type="term" value="C:nucleus"/>
    <property type="evidence" value="ECO:0007669"/>
    <property type="project" value="UniProtKB-SubCell"/>
</dbReference>